<evidence type="ECO:0000313" key="3">
    <source>
        <dbReference type="Proteomes" id="UP001497522"/>
    </source>
</evidence>
<dbReference type="InterPro" id="IPR040256">
    <property type="entry name" value="At4g02000-like"/>
</dbReference>
<dbReference type="PANTHER" id="PTHR31286">
    <property type="entry name" value="GLYCINE-RICH CELL WALL STRUCTURAL PROTEIN 1.8-LIKE"/>
    <property type="match status" value="1"/>
</dbReference>
<sequence length="317" mass="35117">MTSPSLHLLMVQPGSRTGAASPEGEATQGPSPVDYNMEIEADFPKDLVLTMQENAAKKARRTVIGRTLRGRATFKTLFDYLKLHLPAPLVSVTLLTRGYFEILLEDEEGTKATKRLTTVEWSGLGLSFSRYIPNFNASSQGAEAQLTHAIKVQFPDLHEQFRNTRALTIMASKLGEVLEIEAADSYIKRLAMPMITIELRDISKLPGYIRILSMAKGVETNDTVAQRILYSGLPNQCRKCRRFGYHARICTINRSKPWEGVPPSNDPLSTSGTNGKKSGGGAFQPKQDQVGRQPRPQNVRSNQTCAWKNPLHSEACS</sequence>
<organism evidence="2 3">
    <name type="scientific">Sphagnum jensenii</name>
    <dbReference type="NCBI Taxonomy" id="128206"/>
    <lineage>
        <taxon>Eukaryota</taxon>
        <taxon>Viridiplantae</taxon>
        <taxon>Streptophyta</taxon>
        <taxon>Embryophyta</taxon>
        <taxon>Bryophyta</taxon>
        <taxon>Sphagnophytina</taxon>
        <taxon>Sphagnopsida</taxon>
        <taxon>Sphagnales</taxon>
        <taxon>Sphagnaceae</taxon>
        <taxon>Sphagnum</taxon>
    </lineage>
</organism>
<gene>
    <name evidence="2" type="ORF">CSSPJE1EN2_LOCUS3957</name>
</gene>
<feature type="region of interest" description="Disordered" evidence="1">
    <location>
        <begin position="13"/>
        <end position="33"/>
    </location>
</feature>
<dbReference type="PANTHER" id="PTHR31286:SF180">
    <property type="entry name" value="OS10G0362600 PROTEIN"/>
    <property type="match status" value="1"/>
</dbReference>
<dbReference type="Proteomes" id="UP001497522">
    <property type="component" value="Chromosome 11"/>
</dbReference>
<feature type="region of interest" description="Disordered" evidence="1">
    <location>
        <begin position="260"/>
        <end position="317"/>
    </location>
</feature>
<accession>A0ABP1AEJ1</accession>
<name>A0ABP1AEJ1_9BRYO</name>
<proteinExistence type="predicted"/>
<evidence type="ECO:0000256" key="1">
    <source>
        <dbReference type="SAM" id="MobiDB-lite"/>
    </source>
</evidence>
<reference evidence="2" key="1">
    <citation type="submission" date="2024-03" db="EMBL/GenBank/DDBJ databases">
        <authorList>
            <consortium name="ELIXIR-Norway"/>
            <consortium name="Elixir Norway"/>
        </authorList>
    </citation>
    <scope>NUCLEOTIDE SEQUENCE</scope>
</reference>
<feature type="compositionally biased region" description="Polar residues" evidence="1">
    <location>
        <begin position="295"/>
        <end position="306"/>
    </location>
</feature>
<evidence type="ECO:0000313" key="2">
    <source>
        <dbReference type="EMBL" id="CAK9860962.1"/>
    </source>
</evidence>
<protein>
    <submittedName>
        <fullName evidence="2">Uncharacterized protein</fullName>
    </submittedName>
</protein>
<keyword evidence="3" id="KW-1185">Reference proteome</keyword>
<dbReference type="EMBL" id="OZ023712">
    <property type="protein sequence ID" value="CAK9860962.1"/>
    <property type="molecule type" value="Genomic_DNA"/>
</dbReference>